<gene>
    <name evidence="2" type="ORF">SAMN05444359_1354</name>
</gene>
<dbReference type="InterPro" id="IPR037053">
    <property type="entry name" value="Phage_tail_collar_dom_sf"/>
</dbReference>
<evidence type="ECO:0000313" key="2">
    <source>
        <dbReference type="EMBL" id="SER32378.1"/>
    </source>
</evidence>
<keyword evidence="3" id="KW-1185">Reference proteome</keyword>
<protein>
    <submittedName>
        <fullName evidence="2">Microcystin-dependent protein</fullName>
    </submittedName>
</protein>
<evidence type="ECO:0000259" key="1">
    <source>
        <dbReference type="Pfam" id="PF07484"/>
    </source>
</evidence>
<proteinExistence type="predicted"/>
<accession>A0A1H9N8Z6</accession>
<dbReference type="Gene3D" id="3.90.1340.10">
    <property type="entry name" value="Phage tail collar domain"/>
    <property type="match status" value="1"/>
</dbReference>
<sequence length="175" mass="17637">MTPFIGQIIAFGGNFAPRGWAKCEGQLLAIAQNTALFSILGTTYGGDGRTTFGLPDLRGRSMVGPGSGPGLPSVSLGQKGGNSSTTLTTANLPQIPGPTIQLGGAVGNQSIGTDRYLAFNALGETIFTDTAPNGATLNTGTSGNIGGGSLAFSNQSPFLSVTMIIALVGVFPSRN</sequence>
<evidence type="ECO:0000313" key="3">
    <source>
        <dbReference type="Proteomes" id="UP000199021"/>
    </source>
</evidence>
<dbReference type="Proteomes" id="UP000199021">
    <property type="component" value="Unassembled WGS sequence"/>
</dbReference>
<name>A0A1H9N8Z6_9BACT</name>
<dbReference type="RefSeq" id="WP_175489506.1">
    <property type="nucleotide sequence ID" value="NZ_FOFB01000035.1"/>
</dbReference>
<dbReference type="InParanoid" id="A0A1H9N8Z6"/>
<dbReference type="EMBL" id="FOFB01000035">
    <property type="protein sequence ID" value="SER32378.1"/>
    <property type="molecule type" value="Genomic_DNA"/>
</dbReference>
<organism evidence="2 3">
    <name type="scientific">Neolewinella agarilytica</name>
    <dbReference type="NCBI Taxonomy" id="478744"/>
    <lineage>
        <taxon>Bacteria</taxon>
        <taxon>Pseudomonadati</taxon>
        <taxon>Bacteroidota</taxon>
        <taxon>Saprospiria</taxon>
        <taxon>Saprospirales</taxon>
        <taxon>Lewinellaceae</taxon>
        <taxon>Neolewinella</taxon>
    </lineage>
</organism>
<dbReference type="STRING" id="478744.SAMN05444359_1354"/>
<dbReference type="SUPFAM" id="SSF88874">
    <property type="entry name" value="Receptor-binding domain of short tail fibre protein gp12"/>
    <property type="match status" value="1"/>
</dbReference>
<feature type="domain" description="Phage tail collar" evidence="1">
    <location>
        <begin position="6"/>
        <end position="61"/>
    </location>
</feature>
<reference evidence="3" key="1">
    <citation type="submission" date="2016-10" db="EMBL/GenBank/DDBJ databases">
        <authorList>
            <person name="Varghese N."/>
            <person name="Submissions S."/>
        </authorList>
    </citation>
    <scope>NUCLEOTIDE SEQUENCE [LARGE SCALE GENOMIC DNA]</scope>
    <source>
        <strain evidence="3">DSM 24740</strain>
    </source>
</reference>
<dbReference type="InterPro" id="IPR011083">
    <property type="entry name" value="Phage_tail_collar_dom"/>
</dbReference>
<dbReference type="AlphaFoldDB" id="A0A1H9N8Z6"/>
<dbReference type="Pfam" id="PF07484">
    <property type="entry name" value="Collar"/>
    <property type="match status" value="1"/>
</dbReference>